<name>A0A0L8VEY8_9BACT</name>
<accession>A0A0L8VEY8</accession>
<proteinExistence type="predicted"/>
<protein>
    <submittedName>
        <fullName evidence="1">Uncharacterized protein</fullName>
    </submittedName>
</protein>
<sequence length="40" mass="4647">MLDMAIANEQAPDYRKKFVQNKLTAKFNLISCTLNKRAFL</sequence>
<dbReference type="AlphaFoldDB" id="A0A0L8VEY8"/>
<dbReference type="EMBL" id="LGIA01000008">
    <property type="protein sequence ID" value="KOH47029.1"/>
    <property type="molecule type" value="Genomic_DNA"/>
</dbReference>
<evidence type="ECO:0000313" key="1">
    <source>
        <dbReference type="EMBL" id="KOH47029.1"/>
    </source>
</evidence>
<reference evidence="2" key="1">
    <citation type="submission" date="2015-07" db="EMBL/GenBank/DDBJ databases">
        <title>Genome sequencing of Sunxiuqinia dokdonensis strain SK.</title>
        <authorList>
            <person name="Ahn S."/>
            <person name="Kim B.-C."/>
        </authorList>
    </citation>
    <scope>NUCLEOTIDE SEQUENCE [LARGE SCALE GENOMIC DNA]</scope>
    <source>
        <strain evidence="2">SK</strain>
    </source>
</reference>
<comment type="caution">
    <text evidence="1">The sequence shown here is derived from an EMBL/GenBank/DDBJ whole genome shotgun (WGS) entry which is preliminary data.</text>
</comment>
<evidence type="ECO:0000313" key="2">
    <source>
        <dbReference type="Proteomes" id="UP000036958"/>
    </source>
</evidence>
<keyword evidence="2" id="KW-1185">Reference proteome</keyword>
<dbReference type="Proteomes" id="UP000036958">
    <property type="component" value="Unassembled WGS sequence"/>
</dbReference>
<gene>
    <name evidence="1" type="ORF">NC99_01590</name>
</gene>
<organism evidence="1 2">
    <name type="scientific">Sunxiuqinia dokdonensis</name>
    <dbReference type="NCBI Taxonomy" id="1409788"/>
    <lineage>
        <taxon>Bacteria</taxon>
        <taxon>Pseudomonadati</taxon>
        <taxon>Bacteroidota</taxon>
        <taxon>Bacteroidia</taxon>
        <taxon>Marinilabiliales</taxon>
        <taxon>Prolixibacteraceae</taxon>
        <taxon>Sunxiuqinia</taxon>
    </lineage>
</organism>